<reference evidence="1 2" key="1">
    <citation type="journal article" date="2023" name="bioRxiv">
        <title>Conserved and derived expression patterns and positive selection on dental genes reveal complex evolutionary context of ever-growing rodent molars.</title>
        <authorList>
            <person name="Calamari Z.T."/>
            <person name="Song A."/>
            <person name="Cohen E."/>
            <person name="Akter M."/>
            <person name="Roy R.D."/>
            <person name="Hallikas O."/>
            <person name="Christensen M.M."/>
            <person name="Li P."/>
            <person name="Marangoni P."/>
            <person name="Jernvall J."/>
            <person name="Klein O.D."/>
        </authorList>
    </citation>
    <scope>NUCLEOTIDE SEQUENCE [LARGE SCALE GENOMIC DNA]</scope>
    <source>
        <strain evidence="1">V071</strain>
    </source>
</reference>
<evidence type="ECO:0000313" key="2">
    <source>
        <dbReference type="Proteomes" id="UP001488838"/>
    </source>
</evidence>
<sequence>MSDSEMDGRTHIPSLLNALLSRNRVMQMSYLKSKEQGYGKLSSDEDLEIIVDQKQVSEHSVCFLLPLDFDLVALWVQSPSQ</sequence>
<dbReference type="EMBL" id="JBBHLL010000086">
    <property type="protein sequence ID" value="KAK7818611.1"/>
    <property type="molecule type" value="Genomic_DNA"/>
</dbReference>
<dbReference type="Proteomes" id="UP001488838">
    <property type="component" value="Unassembled WGS sequence"/>
</dbReference>
<keyword evidence="2" id="KW-1185">Reference proteome</keyword>
<organism evidence="1 2">
    <name type="scientific">Myodes glareolus</name>
    <name type="common">Bank vole</name>
    <name type="synonym">Clethrionomys glareolus</name>
    <dbReference type="NCBI Taxonomy" id="447135"/>
    <lineage>
        <taxon>Eukaryota</taxon>
        <taxon>Metazoa</taxon>
        <taxon>Chordata</taxon>
        <taxon>Craniata</taxon>
        <taxon>Vertebrata</taxon>
        <taxon>Euteleostomi</taxon>
        <taxon>Mammalia</taxon>
        <taxon>Eutheria</taxon>
        <taxon>Euarchontoglires</taxon>
        <taxon>Glires</taxon>
        <taxon>Rodentia</taxon>
        <taxon>Myomorpha</taxon>
        <taxon>Muroidea</taxon>
        <taxon>Cricetidae</taxon>
        <taxon>Arvicolinae</taxon>
        <taxon>Myodes</taxon>
    </lineage>
</organism>
<evidence type="ECO:0000313" key="1">
    <source>
        <dbReference type="EMBL" id="KAK7818611.1"/>
    </source>
</evidence>
<gene>
    <name evidence="1" type="ORF">U0070_001586</name>
</gene>
<proteinExistence type="predicted"/>
<name>A0AAW0IWG7_MYOGA</name>
<protein>
    <submittedName>
        <fullName evidence="1">Uncharacterized protein</fullName>
    </submittedName>
</protein>
<dbReference type="AlphaFoldDB" id="A0AAW0IWG7"/>
<accession>A0AAW0IWG7</accession>
<comment type="caution">
    <text evidence="1">The sequence shown here is derived from an EMBL/GenBank/DDBJ whole genome shotgun (WGS) entry which is preliminary data.</text>
</comment>